<dbReference type="SUPFAM" id="SSF49329">
    <property type="entry name" value="Cu,Zn superoxide dismutase-like"/>
    <property type="match status" value="1"/>
</dbReference>
<comment type="caution">
    <text evidence="6">The sequence shown here is derived from an EMBL/GenBank/DDBJ whole genome shotgun (WGS) entry which is preliminary data.</text>
</comment>
<comment type="cofactor">
    <cofactor evidence="3">
        <name>Cu cation</name>
        <dbReference type="ChEBI" id="CHEBI:23378"/>
    </cofactor>
    <text evidence="3">Binds 1 copper ion per subunit.</text>
</comment>
<evidence type="ECO:0000313" key="6">
    <source>
        <dbReference type="EMBL" id="MBM7714019.1"/>
    </source>
</evidence>
<dbReference type="GO" id="GO:0004784">
    <property type="term" value="F:superoxide dismutase activity"/>
    <property type="evidence" value="ECO:0007669"/>
    <property type="project" value="UniProtKB-EC"/>
</dbReference>
<evidence type="ECO:0000256" key="4">
    <source>
        <dbReference type="SAM" id="MobiDB-lite"/>
    </source>
</evidence>
<comment type="cofactor">
    <cofactor evidence="3">
        <name>Zn(2+)</name>
        <dbReference type="ChEBI" id="CHEBI:29105"/>
    </cofactor>
    <text evidence="3">Binds 1 zinc ion per subunit.</text>
</comment>
<dbReference type="PROSITE" id="PS51257">
    <property type="entry name" value="PROKAR_LIPOPROTEIN"/>
    <property type="match status" value="1"/>
</dbReference>
<keyword evidence="3" id="KW-0479">Metal-binding</keyword>
<dbReference type="InterPro" id="IPR024134">
    <property type="entry name" value="SOD_Cu/Zn_/chaperone"/>
</dbReference>
<keyword evidence="3" id="KW-0186">Copper</keyword>
<organism evidence="6 7">
    <name type="scientific">Siminovitchia thermophila</name>
    <dbReference type="NCBI Taxonomy" id="1245522"/>
    <lineage>
        <taxon>Bacteria</taxon>
        <taxon>Bacillati</taxon>
        <taxon>Bacillota</taxon>
        <taxon>Bacilli</taxon>
        <taxon>Bacillales</taxon>
        <taxon>Bacillaceae</taxon>
        <taxon>Siminovitchia</taxon>
    </lineage>
</organism>
<dbReference type="Pfam" id="PF00080">
    <property type="entry name" value="Sod_Cu"/>
    <property type="match status" value="1"/>
</dbReference>
<accession>A0ABS2R4C3</accession>
<dbReference type="PANTHER" id="PTHR10003">
    <property type="entry name" value="SUPEROXIDE DISMUTASE CU-ZN -RELATED"/>
    <property type="match status" value="1"/>
</dbReference>
<gene>
    <name evidence="6" type="ORF">JOC94_000989</name>
</gene>
<dbReference type="InterPro" id="IPR036423">
    <property type="entry name" value="SOD-like_Cu/Zn_dom_sf"/>
</dbReference>
<dbReference type="EC" id="1.15.1.1" evidence="3"/>
<dbReference type="EMBL" id="JAFBFH010000004">
    <property type="protein sequence ID" value="MBM7714019.1"/>
    <property type="molecule type" value="Genomic_DNA"/>
</dbReference>
<dbReference type="InterPro" id="IPR001424">
    <property type="entry name" value="SOD_Cu_Zn_dom"/>
</dbReference>
<evidence type="ECO:0000259" key="5">
    <source>
        <dbReference type="Pfam" id="PF00080"/>
    </source>
</evidence>
<reference evidence="6 7" key="1">
    <citation type="submission" date="2021-01" db="EMBL/GenBank/DDBJ databases">
        <title>Genomic Encyclopedia of Type Strains, Phase IV (KMG-IV): sequencing the most valuable type-strain genomes for metagenomic binning, comparative biology and taxonomic classification.</title>
        <authorList>
            <person name="Goeker M."/>
        </authorList>
    </citation>
    <scope>NUCLEOTIDE SEQUENCE [LARGE SCALE GENOMIC DNA]</scope>
    <source>
        <strain evidence="6 7">DSM 105453</strain>
    </source>
</reference>
<feature type="domain" description="Superoxide dismutase copper/zinc binding" evidence="5">
    <location>
        <begin position="38"/>
        <end position="168"/>
    </location>
</feature>
<sequence>MNIQKLGIVTVLFLVGCTGNPPTKFDVDVKNPDGDSLGKITFEEKADGMHLKGDLQGLPPGELAMHIHDRGKCEPPDFISAGNHFNPDKKEHGLLNAKGPHAGDLPNITVDEDGKAKVKITATGITFKESKTSLYTNKGTSLVIHEKADDGMSQPAGDSGARIACGEITKDRKPAK</sequence>
<keyword evidence="7" id="KW-1185">Reference proteome</keyword>
<dbReference type="InterPro" id="IPR018152">
    <property type="entry name" value="SOD_Cu/Zn_BS"/>
</dbReference>
<evidence type="ECO:0000256" key="3">
    <source>
        <dbReference type="RuleBase" id="RU000393"/>
    </source>
</evidence>
<proteinExistence type="inferred from homology"/>
<dbReference type="Gene3D" id="2.60.40.200">
    <property type="entry name" value="Superoxide dismutase, copper/zinc binding domain"/>
    <property type="match status" value="1"/>
</dbReference>
<evidence type="ECO:0000256" key="1">
    <source>
        <dbReference type="ARBA" id="ARBA00010457"/>
    </source>
</evidence>
<feature type="region of interest" description="Disordered" evidence="4">
    <location>
        <begin position="77"/>
        <end position="100"/>
    </location>
</feature>
<keyword evidence="3" id="KW-0862">Zinc</keyword>
<feature type="region of interest" description="Disordered" evidence="4">
    <location>
        <begin position="147"/>
        <end position="176"/>
    </location>
</feature>
<comment type="similarity">
    <text evidence="1 3">Belongs to the Cu-Zn superoxide dismutase family.</text>
</comment>
<keyword evidence="3 6" id="KW-0560">Oxidoreductase</keyword>
<dbReference type="RefSeq" id="WP_171973866.1">
    <property type="nucleotide sequence ID" value="NZ_JAFBFH010000004.1"/>
</dbReference>
<evidence type="ECO:0000256" key="2">
    <source>
        <dbReference type="ARBA" id="ARBA00024900"/>
    </source>
</evidence>
<comment type="function">
    <text evidence="2">Destroys radicals which are normally produced within the cells and which are toxic to biological systems. May play a role in favoring mycobacterial survival in phagocytes.</text>
</comment>
<comment type="catalytic activity">
    <reaction evidence="3">
        <text>2 superoxide + 2 H(+) = H2O2 + O2</text>
        <dbReference type="Rhea" id="RHEA:20696"/>
        <dbReference type="ChEBI" id="CHEBI:15378"/>
        <dbReference type="ChEBI" id="CHEBI:15379"/>
        <dbReference type="ChEBI" id="CHEBI:16240"/>
        <dbReference type="ChEBI" id="CHEBI:18421"/>
        <dbReference type="EC" id="1.15.1.1"/>
    </reaction>
</comment>
<dbReference type="PROSITE" id="PS00332">
    <property type="entry name" value="SOD_CU_ZN_2"/>
    <property type="match status" value="1"/>
</dbReference>
<dbReference type="Proteomes" id="UP000823485">
    <property type="component" value="Unassembled WGS sequence"/>
</dbReference>
<name>A0ABS2R4C3_9BACI</name>
<dbReference type="CDD" id="cd00305">
    <property type="entry name" value="Cu-Zn_Superoxide_Dismutase"/>
    <property type="match status" value="1"/>
</dbReference>
<protein>
    <recommendedName>
        <fullName evidence="3">Superoxide dismutase [Cu-Zn]</fullName>
        <ecNumber evidence="3">1.15.1.1</ecNumber>
    </recommendedName>
</protein>
<evidence type="ECO:0000313" key="7">
    <source>
        <dbReference type="Proteomes" id="UP000823485"/>
    </source>
</evidence>